<dbReference type="EMBL" id="AYKW01000023">
    <property type="protein sequence ID" value="PIL28952.1"/>
    <property type="molecule type" value="Genomic_DNA"/>
</dbReference>
<organism evidence="1 2">
    <name type="scientific">Ganoderma sinense ZZ0214-1</name>
    <dbReference type="NCBI Taxonomy" id="1077348"/>
    <lineage>
        <taxon>Eukaryota</taxon>
        <taxon>Fungi</taxon>
        <taxon>Dikarya</taxon>
        <taxon>Basidiomycota</taxon>
        <taxon>Agaricomycotina</taxon>
        <taxon>Agaricomycetes</taxon>
        <taxon>Polyporales</taxon>
        <taxon>Polyporaceae</taxon>
        <taxon>Ganoderma</taxon>
    </lineage>
</organism>
<evidence type="ECO:0000313" key="1">
    <source>
        <dbReference type="EMBL" id="PIL28952.1"/>
    </source>
</evidence>
<evidence type="ECO:0000313" key="2">
    <source>
        <dbReference type="Proteomes" id="UP000230002"/>
    </source>
</evidence>
<dbReference type="Proteomes" id="UP000230002">
    <property type="component" value="Unassembled WGS sequence"/>
</dbReference>
<dbReference type="AlphaFoldDB" id="A0A2G8S5A4"/>
<sequence>MPMLSRLALCDYPREYHEDLVTRRGRPSIVEGNRMNKPWFSSIPTNIGLLSILGRMELPLLTSLEIAYVVVPSWDKSEHALLAHVVDAFPRLQHLEIRRYRTNWRELTRYTPIAKILSRARSLRTVRLGLDCYNDPGAYCCWSSRRDRWLEKLRTKVGPEIIKIMQARCPALEHVAILYHGSPSSIWIEFHPSRSPVGGGEPRPPGFVMSYDEQYIDSEMITRMGGRDVVF</sequence>
<dbReference type="STRING" id="1077348.A0A2G8S5A4"/>
<reference evidence="1 2" key="1">
    <citation type="journal article" date="2015" name="Sci. Rep.">
        <title>Chromosome-level genome map provides insights into diverse defense mechanisms in the medicinal fungus Ganoderma sinense.</title>
        <authorList>
            <person name="Zhu Y."/>
            <person name="Xu J."/>
            <person name="Sun C."/>
            <person name="Zhou S."/>
            <person name="Xu H."/>
            <person name="Nelson D.R."/>
            <person name="Qian J."/>
            <person name="Song J."/>
            <person name="Luo H."/>
            <person name="Xiang L."/>
            <person name="Li Y."/>
            <person name="Xu Z."/>
            <person name="Ji A."/>
            <person name="Wang L."/>
            <person name="Lu S."/>
            <person name="Hayward A."/>
            <person name="Sun W."/>
            <person name="Li X."/>
            <person name="Schwartz D.C."/>
            <person name="Wang Y."/>
            <person name="Chen S."/>
        </authorList>
    </citation>
    <scope>NUCLEOTIDE SEQUENCE [LARGE SCALE GENOMIC DNA]</scope>
    <source>
        <strain evidence="1 2">ZZ0214-1</strain>
    </source>
</reference>
<proteinExistence type="predicted"/>
<name>A0A2G8S5A4_9APHY</name>
<protein>
    <submittedName>
        <fullName evidence="1">Uncharacterized protein</fullName>
    </submittedName>
</protein>
<comment type="caution">
    <text evidence="1">The sequence shown here is derived from an EMBL/GenBank/DDBJ whole genome shotgun (WGS) entry which is preliminary data.</text>
</comment>
<dbReference type="OrthoDB" id="3208561at2759"/>
<keyword evidence="2" id="KW-1185">Reference proteome</keyword>
<gene>
    <name evidence="1" type="ORF">GSI_08999</name>
</gene>
<accession>A0A2G8S5A4</accession>